<evidence type="ECO:0000313" key="2">
    <source>
        <dbReference type="EMBL" id="SFT40405.1"/>
    </source>
</evidence>
<protein>
    <recommendedName>
        <fullName evidence="4">DUF892 family protein</fullName>
    </recommendedName>
</protein>
<feature type="region of interest" description="Disordered" evidence="1">
    <location>
        <begin position="1"/>
        <end position="24"/>
    </location>
</feature>
<name>A0A1I6XPP1_9GAMM</name>
<evidence type="ECO:0000256" key="1">
    <source>
        <dbReference type="SAM" id="MobiDB-lite"/>
    </source>
</evidence>
<proteinExistence type="predicted"/>
<evidence type="ECO:0008006" key="4">
    <source>
        <dbReference type="Google" id="ProtNLM"/>
    </source>
</evidence>
<sequence>MTKTEMPMPACPPEMHARPSPADQPLSLTYDHESREMERYRGLALSFLPTRPHVSRLMATLGIECEQRLGALETLAEQLQRRHCLPVTLARRRVLAEQYRLHLFISDDAMASQTLSYALAFAQHSLQFSELMARHCQLTRLDALLARFVDGKRHECRLLEEVRDQTQRAAVGT</sequence>
<dbReference type="Proteomes" id="UP000199594">
    <property type="component" value="Unassembled WGS sequence"/>
</dbReference>
<organism evidence="2 3">
    <name type="scientific">Halomonas saccharevitans</name>
    <dbReference type="NCBI Taxonomy" id="416872"/>
    <lineage>
        <taxon>Bacteria</taxon>
        <taxon>Pseudomonadati</taxon>
        <taxon>Pseudomonadota</taxon>
        <taxon>Gammaproteobacteria</taxon>
        <taxon>Oceanospirillales</taxon>
        <taxon>Halomonadaceae</taxon>
        <taxon>Halomonas</taxon>
    </lineage>
</organism>
<gene>
    <name evidence="2" type="ORF">SAMN04487956_10355</name>
</gene>
<dbReference type="AlphaFoldDB" id="A0A1I6XPP1"/>
<dbReference type="EMBL" id="FPAQ01000003">
    <property type="protein sequence ID" value="SFT40405.1"/>
    <property type="molecule type" value="Genomic_DNA"/>
</dbReference>
<accession>A0A1I6XPP1</accession>
<evidence type="ECO:0000313" key="3">
    <source>
        <dbReference type="Proteomes" id="UP000199594"/>
    </source>
</evidence>
<reference evidence="2 3" key="1">
    <citation type="submission" date="2016-10" db="EMBL/GenBank/DDBJ databases">
        <authorList>
            <person name="de Groot N.N."/>
        </authorList>
    </citation>
    <scope>NUCLEOTIDE SEQUENCE [LARGE SCALE GENOMIC DNA]</scope>
    <source>
        <strain evidence="2 3">CGMCC 1.6493</strain>
    </source>
</reference>